<sequence length="307" mass="33561">MIKKQLPAHWLVIDWGTTNFRAFAMGEQGDVLDKVELSLGLLQVKEGAFAIELENVLSGWLAEYKHLPIYMAGMVGSQQGWANVEYVPTSVGIEQLAHNAYRFELPWGATATIVPGVSHQSAEGLFDVMRGEEVQLFGLAKLTGMADLVAIMPGTHSKHAAFNKGQLVEFSSYMTGELFSVISTHTILGRGLPETGALTDNLAFLKGVREGQGEQLTNTLFMARTHRLFNNITDAEVLDYLSGVLIGNELKALEAKQVQVYLVGGGKLCERYQLACQELGLESTYINGDECFIAGMAAIQKVMNNDN</sequence>
<organism evidence="1 2">
    <name type="scientific">Photobacterium lutimaris</name>
    <dbReference type="NCBI Taxonomy" id="388278"/>
    <lineage>
        <taxon>Bacteria</taxon>
        <taxon>Pseudomonadati</taxon>
        <taxon>Pseudomonadota</taxon>
        <taxon>Gammaproteobacteria</taxon>
        <taxon>Vibrionales</taxon>
        <taxon>Vibrionaceae</taxon>
        <taxon>Photobacterium</taxon>
    </lineage>
</organism>
<dbReference type="EMBL" id="PYMH01000004">
    <property type="protein sequence ID" value="PSU33910.1"/>
    <property type="molecule type" value="Genomic_DNA"/>
</dbReference>
<comment type="caution">
    <text evidence="1">The sequence shown here is derived from an EMBL/GenBank/DDBJ whole genome shotgun (WGS) entry which is preliminary data.</text>
</comment>
<dbReference type="InterPro" id="IPR007729">
    <property type="entry name" value="DGOK"/>
</dbReference>
<dbReference type="Pfam" id="PF05035">
    <property type="entry name" value="DGOK"/>
    <property type="match status" value="1"/>
</dbReference>
<accession>A0A2T3IZ25</accession>
<reference evidence="1 2" key="1">
    <citation type="submission" date="2018-03" db="EMBL/GenBank/DDBJ databases">
        <title>Whole genome sequencing of Histamine producing bacteria.</title>
        <authorList>
            <person name="Butler K."/>
        </authorList>
    </citation>
    <scope>NUCLEOTIDE SEQUENCE [LARGE SCALE GENOMIC DNA]</scope>
    <source>
        <strain evidence="1 2">JCM 13586</strain>
    </source>
</reference>
<dbReference type="InterPro" id="IPR042258">
    <property type="entry name" value="DGOK_N"/>
</dbReference>
<dbReference type="Gene3D" id="3.30.420.300">
    <property type="entry name" value="2-keto-3-deoxy-galactonokinase, substrate binding domain"/>
    <property type="match status" value="1"/>
</dbReference>
<evidence type="ECO:0000313" key="2">
    <source>
        <dbReference type="Proteomes" id="UP000241222"/>
    </source>
</evidence>
<dbReference type="Gene3D" id="3.30.420.310">
    <property type="entry name" value="2-keto-3-deoxy-galactonokinase, C-terminal domain"/>
    <property type="match status" value="1"/>
</dbReference>
<dbReference type="RefSeq" id="WP_107348957.1">
    <property type="nucleotide sequence ID" value="NZ_PYMH01000004.1"/>
</dbReference>
<dbReference type="InterPro" id="IPR042257">
    <property type="entry name" value="DGOK_C"/>
</dbReference>
<protein>
    <recommendedName>
        <fullName evidence="3">2-dehydro-3-deoxygalactonokinase</fullName>
    </recommendedName>
</protein>
<gene>
    <name evidence="1" type="ORF">C9I99_11100</name>
</gene>
<dbReference type="OrthoDB" id="256574at2"/>
<dbReference type="GO" id="GO:0034194">
    <property type="term" value="P:D-galactonate catabolic process"/>
    <property type="evidence" value="ECO:0007669"/>
    <property type="project" value="InterPro"/>
</dbReference>
<evidence type="ECO:0008006" key="3">
    <source>
        <dbReference type="Google" id="ProtNLM"/>
    </source>
</evidence>
<dbReference type="Proteomes" id="UP000241222">
    <property type="component" value="Unassembled WGS sequence"/>
</dbReference>
<proteinExistence type="predicted"/>
<dbReference type="AlphaFoldDB" id="A0A2T3IZ25"/>
<keyword evidence="2" id="KW-1185">Reference proteome</keyword>
<dbReference type="GO" id="GO:0008671">
    <property type="term" value="F:2-dehydro-3-deoxygalactonokinase activity"/>
    <property type="evidence" value="ECO:0007669"/>
    <property type="project" value="InterPro"/>
</dbReference>
<name>A0A2T3IZ25_9GAMM</name>
<dbReference type="CDD" id="cd24012">
    <property type="entry name" value="ASKHA_NBD_KDGal-kinase"/>
    <property type="match status" value="1"/>
</dbReference>
<evidence type="ECO:0000313" key="1">
    <source>
        <dbReference type="EMBL" id="PSU33910.1"/>
    </source>
</evidence>